<gene>
    <name evidence="1" type="ORF">GEV26_12645</name>
</gene>
<dbReference type="InterPro" id="IPR009409">
    <property type="entry name" value="DUF1059"/>
</dbReference>
<protein>
    <submittedName>
        <fullName evidence="1">DUF1059 domain-containing protein</fullName>
    </submittedName>
</protein>
<sequence>MAKMMMCPCGQRLEGRTDDEFVSVVDTHLRDSHGGRSYPAEAILSMATSVPDETVAD</sequence>
<proteinExistence type="predicted"/>
<dbReference type="Proteomes" id="UP000392064">
    <property type="component" value="Chromosome"/>
</dbReference>
<accession>A0A5Q2MG61</accession>
<dbReference type="Pfam" id="PF06348">
    <property type="entry name" value="DUF1059"/>
    <property type="match status" value="1"/>
</dbReference>
<evidence type="ECO:0000313" key="1">
    <source>
        <dbReference type="EMBL" id="QGG42144.1"/>
    </source>
</evidence>
<dbReference type="EMBL" id="CP045737">
    <property type="protein sequence ID" value="QGG42144.1"/>
    <property type="molecule type" value="Genomic_DNA"/>
</dbReference>
<keyword evidence="2" id="KW-1185">Reference proteome</keyword>
<dbReference type="RefSeq" id="WP_153653539.1">
    <property type="nucleotide sequence ID" value="NZ_CP045737.1"/>
</dbReference>
<dbReference type="KEGG" id="aef:GEV26_12645"/>
<organism evidence="1 2">
    <name type="scientific">Aeromicrobium yanjiei</name>
    <dbReference type="NCBI Taxonomy" id="2662028"/>
    <lineage>
        <taxon>Bacteria</taxon>
        <taxon>Bacillati</taxon>
        <taxon>Actinomycetota</taxon>
        <taxon>Actinomycetes</taxon>
        <taxon>Propionibacteriales</taxon>
        <taxon>Nocardioidaceae</taxon>
        <taxon>Aeromicrobium</taxon>
    </lineage>
</organism>
<reference evidence="1 2" key="1">
    <citation type="submission" date="2019-11" db="EMBL/GenBank/DDBJ databases">
        <authorList>
            <person name="Li J."/>
        </authorList>
    </citation>
    <scope>NUCLEOTIDE SEQUENCE [LARGE SCALE GENOMIC DNA]</scope>
    <source>
        <strain evidence="1 2">MF47</strain>
    </source>
</reference>
<evidence type="ECO:0000313" key="2">
    <source>
        <dbReference type="Proteomes" id="UP000392064"/>
    </source>
</evidence>
<name>A0A5Q2MG61_9ACTN</name>
<dbReference type="AlphaFoldDB" id="A0A5Q2MG61"/>